<organism evidence="1 2">
    <name type="scientific">Enteractinococcus helveticum</name>
    <dbReference type="NCBI Taxonomy" id="1837282"/>
    <lineage>
        <taxon>Bacteria</taxon>
        <taxon>Bacillati</taxon>
        <taxon>Actinomycetota</taxon>
        <taxon>Actinomycetes</taxon>
        <taxon>Micrococcales</taxon>
        <taxon>Micrococcaceae</taxon>
    </lineage>
</organism>
<gene>
    <name evidence="1" type="ORF">A6F49_04630</name>
</gene>
<proteinExistence type="predicted"/>
<dbReference type="STRING" id="1837282.A6F49_04630"/>
<evidence type="ECO:0000313" key="2">
    <source>
        <dbReference type="Proteomes" id="UP000078292"/>
    </source>
</evidence>
<evidence type="ECO:0000313" key="1">
    <source>
        <dbReference type="EMBL" id="OAV62796.1"/>
    </source>
</evidence>
<sequence length="286" mass="32902">MNHDLFDHTDPKAAAIDICHLAPELQEQAIAQWLSVFDPWVKQVAYGAQQAFGRGLARHKEDDIVQITRLAAWQLLRYYCDNPDKAVKVRSLRAVIRLRIRNNVRDEFERDETGGLTGARSRFRNARELETLEYELAQQLHRSPTRAEVIAEWNARASGRKDARRQGRAIDDSVFGFHENTPPPMEHEHIHVENYDDPDYVLMPQESREFLETVVHYAKMQDEQLGTAAKVWLDESLAGERSEHGVLKAIKLHADYRTLDDCAKAAEQIRQLSIVVLREHYGIDSA</sequence>
<dbReference type="Proteomes" id="UP000078292">
    <property type="component" value="Unassembled WGS sequence"/>
</dbReference>
<name>A0A1B7M2H4_9MICC</name>
<protein>
    <submittedName>
        <fullName evidence="1">Uncharacterized protein</fullName>
    </submittedName>
</protein>
<dbReference type="AlphaFoldDB" id="A0A1B7M2H4"/>
<dbReference type="EMBL" id="LXEY01000008">
    <property type="protein sequence ID" value="OAV62796.1"/>
    <property type="molecule type" value="Genomic_DNA"/>
</dbReference>
<reference evidence="1 2" key="1">
    <citation type="submission" date="2016-04" db="EMBL/GenBank/DDBJ databases">
        <title>First whole genome shotgun sequence of the bacterium Enteractinococcus sp. strain UASWS1574.</title>
        <authorList>
            <person name="Crovadore J."/>
            <person name="Chablais R."/>
            <person name="Lefort F."/>
        </authorList>
    </citation>
    <scope>NUCLEOTIDE SEQUENCE [LARGE SCALE GENOMIC DNA]</scope>
    <source>
        <strain evidence="1 2">UASWS1574</strain>
    </source>
</reference>
<keyword evidence="2" id="KW-1185">Reference proteome</keyword>
<comment type="caution">
    <text evidence="1">The sequence shown here is derived from an EMBL/GenBank/DDBJ whole genome shotgun (WGS) entry which is preliminary data.</text>
</comment>
<accession>A0A1B7M2H4</accession>